<keyword evidence="6 8" id="KW-0472">Membrane</keyword>
<comment type="caution">
    <text evidence="13">The sequence shown here is derived from an EMBL/GenBank/DDBJ whole genome shotgun (WGS) entry which is preliminary data.</text>
</comment>
<evidence type="ECO:0000256" key="2">
    <source>
        <dbReference type="ARBA" id="ARBA00022448"/>
    </source>
</evidence>
<keyword evidence="3 8" id="KW-1134">Transmembrane beta strand</keyword>
<name>A0A6I4TU75_9SPHN</name>
<evidence type="ECO:0000313" key="13">
    <source>
        <dbReference type="EMBL" id="MXO99596.1"/>
    </source>
</evidence>
<evidence type="ECO:0000256" key="5">
    <source>
        <dbReference type="ARBA" id="ARBA00023077"/>
    </source>
</evidence>
<protein>
    <submittedName>
        <fullName evidence="13">TonB-dependent receptor</fullName>
    </submittedName>
</protein>
<evidence type="ECO:0000256" key="7">
    <source>
        <dbReference type="ARBA" id="ARBA00023237"/>
    </source>
</evidence>
<dbReference type="Gene3D" id="2.170.130.10">
    <property type="entry name" value="TonB-dependent receptor, plug domain"/>
    <property type="match status" value="1"/>
</dbReference>
<sequence length="833" mass="87432">MTKLGLAAGTSLLALMVFTGQAAAQDAAPEESGEIIVTGTRLRGVRAADSAAPIQIVGASTFEKVGQPDLTQGLQQNLPSFSAQSMGGDAGNFTLSAALRGLSPNHTLILVNGKRRHPTANLQASPGSGLYQGSSSADLNLIPVSAIARVEVLQDGAAAQYGTDAIAGVINIILKDDISGGSFTATAGQYYRGDGETANAQLNYGFKLGENGFLNLTGEARFHDYSQVGGIDYRAFNPDGTIRSGLSPLDSAGLANADGAPYVNKAMGDARYALYNVLFNAGYDLGGTQLYASGTYSNRNASAFQNFRLPSAVTKVENGQTIALYPNGFSPRQAFYEEDFGFTAGIKGEVSGWAWDLSTTYGRNSSDIWTRDSANASLYVDTGSTPTDFYDGRFAATQWTNNIDISREVEVGLASPLNIAFGGEYRRDTYAITQGDPASIYKEGGQGFPGFQPSDAASHSRSNVAGYVDLAADIVSGLHLDLAARVEDYSDFGSAAVWKATARYDVSPAIAFRGTVSTGFRAPTLAEQYYSSTTLTPNYAIVQLPVNSAAAASAGFSPLNPEKSRNFSLGTVLHPADGLSITVDAYQTTIRDRIMATGYLLGQVGPNVVSQGVLDAISDHGNVLGPGMGYVAMMLFTNAADTRTRGVDVTVNYDQALGDWGRAAWSLGFNANQTKVLSQAPLPEQVTSEPFGQVALLGPGALSTITDSTPRWRLTPAVTITHGPLGVNLRGNIYGKVSGLASLDGTGIGGMVLEMPVTAIADLDVSYKVSPALTLSAGANNLFNRKAPSVPNVTDSDGVVRPATGTYNYGAPLLFSPYGINGGYYYARVKVSF</sequence>
<organism evidence="13 14">
    <name type="scientific">Croceibacterium xixiisoli</name>
    <dbReference type="NCBI Taxonomy" id="1476466"/>
    <lineage>
        <taxon>Bacteria</taxon>
        <taxon>Pseudomonadati</taxon>
        <taxon>Pseudomonadota</taxon>
        <taxon>Alphaproteobacteria</taxon>
        <taxon>Sphingomonadales</taxon>
        <taxon>Erythrobacteraceae</taxon>
        <taxon>Croceibacterium</taxon>
    </lineage>
</organism>
<evidence type="ECO:0000259" key="12">
    <source>
        <dbReference type="Pfam" id="PF07715"/>
    </source>
</evidence>
<evidence type="ECO:0000259" key="11">
    <source>
        <dbReference type="Pfam" id="PF00593"/>
    </source>
</evidence>
<keyword evidence="14" id="KW-1185">Reference proteome</keyword>
<dbReference type="Gene3D" id="2.40.170.20">
    <property type="entry name" value="TonB-dependent receptor, beta-barrel domain"/>
    <property type="match status" value="1"/>
</dbReference>
<dbReference type="PANTHER" id="PTHR47234:SF3">
    <property type="entry name" value="SECRETIN_TONB SHORT N-TERMINAL DOMAIN-CONTAINING PROTEIN"/>
    <property type="match status" value="1"/>
</dbReference>
<dbReference type="EMBL" id="WTYJ01000002">
    <property type="protein sequence ID" value="MXO99596.1"/>
    <property type="molecule type" value="Genomic_DNA"/>
</dbReference>
<evidence type="ECO:0000256" key="3">
    <source>
        <dbReference type="ARBA" id="ARBA00022452"/>
    </source>
</evidence>
<evidence type="ECO:0000256" key="4">
    <source>
        <dbReference type="ARBA" id="ARBA00022692"/>
    </source>
</evidence>
<proteinExistence type="inferred from homology"/>
<evidence type="ECO:0000256" key="8">
    <source>
        <dbReference type="PROSITE-ProRule" id="PRU01360"/>
    </source>
</evidence>
<dbReference type="AlphaFoldDB" id="A0A6I4TU75"/>
<dbReference type="GO" id="GO:0009279">
    <property type="term" value="C:cell outer membrane"/>
    <property type="evidence" value="ECO:0007669"/>
    <property type="project" value="UniProtKB-SubCell"/>
</dbReference>
<dbReference type="InterPro" id="IPR037066">
    <property type="entry name" value="Plug_dom_sf"/>
</dbReference>
<comment type="subcellular location">
    <subcellularLocation>
        <location evidence="1 8">Cell outer membrane</location>
        <topology evidence="1 8">Multi-pass membrane protein</topology>
    </subcellularLocation>
</comment>
<dbReference type="Pfam" id="PF00593">
    <property type="entry name" value="TonB_dep_Rec_b-barrel"/>
    <property type="match status" value="1"/>
</dbReference>
<dbReference type="RefSeq" id="WP_161391306.1">
    <property type="nucleotide sequence ID" value="NZ_JBHSCP010000001.1"/>
</dbReference>
<evidence type="ECO:0000256" key="6">
    <source>
        <dbReference type="ARBA" id="ARBA00023136"/>
    </source>
</evidence>
<dbReference type="InterPro" id="IPR012910">
    <property type="entry name" value="Plug_dom"/>
</dbReference>
<dbReference type="Pfam" id="PF07715">
    <property type="entry name" value="Plug"/>
    <property type="match status" value="1"/>
</dbReference>
<keyword evidence="5 9" id="KW-0798">TonB box</keyword>
<dbReference type="Proteomes" id="UP000469430">
    <property type="component" value="Unassembled WGS sequence"/>
</dbReference>
<feature type="domain" description="TonB-dependent receptor-like beta-barrel" evidence="11">
    <location>
        <begin position="289"/>
        <end position="782"/>
    </location>
</feature>
<feature type="chain" id="PRO_5026342159" evidence="10">
    <location>
        <begin position="25"/>
        <end position="833"/>
    </location>
</feature>
<accession>A0A6I4TU75</accession>
<evidence type="ECO:0000256" key="10">
    <source>
        <dbReference type="SAM" id="SignalP"/>
    </source>
</evidence>
<keyword evidence="10" id="KW-0732">Signal</keyword>
<dbReference type="PANTHER" id="PTHR47234">
    <property type="match status" value="1"/>
</dbReference>
<dbReference type="InterPro" id="IPR036942">
    <property type="entry name" value="Beta-barrel_TonB_sf"/>
</dbReference>
<reference evidence="13 14" key="1">
    <citation type="submission" date="2019-12" db="EMBL/GenBank/DDBJ databases">
        <title>Genomic-based taxomic classification of the family Erythrobacteraceae.</title>
        <authorList>
            <person name="Xu L."/>
        </authorList>
    </citation>
    <scope>NUCLEOTIDE SEQUENCE [LARGE SCALE GENOMIC DNA]</scope>
    <source>
        <strain evidence="13 14">S36</strain>
    </source>
</reference>
<gene>
    <name evidence="13" type="ORF">GRI97_11415</name>
</gene>
<feature type="signal peptide" evidence="10">
    <location>
        <begin position="1"/>
        <end position="24"/>
    </location>
</feature>
<dbReference type="CDD" id="cd01347">
    <property type="entry name" value="ligand_gated_channel"/>
    <property type="match status" value="1"/>
</dbReference>
<dbReference type="InterPro" id="IPR039426">
    <property type="entry name" value="TonB-dep_rcpt-like"/>
</dbReference>
<dbReference type="PROSITE" id="PS52016">
    <property type="entry name" value="TONB_DEPENDENT_REC_3"/>
    <property type="match status" value="1"/>
</dbReference>
<keyword evidence="2 8" id="KW-0813">Transport</keyword>
<dbReference type="SUPFAM" id="SSF56935">
    <property type="entry name" value="Porins"/>
    <property type="match status" value="1"/>
</dbReference>
<feature type="domain" description="TonB-dependent receptor plug" evidence="12">
    <location>
        <begin position="48"/>
        <end position="169"/>
    </location>
</feature>
<evidence type="ECO:0000313" key="14">
    <source>
        <dbReference type="Proteomes" id="UP000469430"/>
    </source>
</evidence>
<evidence type="ECO:0000256" key="9">
    <source>
        <dbReference type="RuleBase" id="RU003357"/>
    </source>
</evidence>
<comment type="similarity">
    <text evidence="8 9">Belongs to the TonB-dependent receptor family.</text>
</comment>
<keyword evidence="13" id="KW-0675">Receptor</keyword>
<evidence type="ECO:0000256" key="1">
    <source>
        <dbReference type="ARBA" id="ARBA00004571"/>
    </source>
</evidence>
<keyword evidence="7 8" id="KW-0998">Cell outer membrane</keyword>
<dbReference type="OrthoDB" id="7614575at2"/>
<dbReference type="InterPro" id="IPR000531">
    <property type="entry name" value="Beta-barrel_TonB"/>
</dbReference>
<keyword evidence="4 8" id="KW-0812">Transmembrane</keyword>